<keyword evidence="1" id="KW-0472">Membrane</keyword>
<dbReference type="RefSeq" id="WP_077122070.1">
    <property type="nucleotide sequence ID" value="NZ_FMUE01000011.1"/>
</dbReference>
<dbReference type="EMBL" id="FMUE01000011">
    <property type="protein sequence ID" value="SCX32446.1"/>
    <property type="molecule type" value="Genomic_DNA"/>
</dbReference>
<evidence type="ECO:0008006" key="4">
    <source>
        <dbReference type="Google" id="ProtNLM"/>
    </source>
</evidence>
<gene>
    <name evidence="2" type="ORF">DSM25559_3925</name>
</gene>
<sequence>MTPTLHLPNRPFSLAANVISIPRAYFWSPPIILALAAFLLFWEGPGVYRDFLISQNPVVVEDGDIQDGQCTTRKAILTDCKARLVYNVNGQSYDTKVEVMFVDFHVGDYETALVISADHPELATISLGLDKLWNRIITLALFTVALGGMGIAMIFFTLRILRVKSQLRRPALLKPIPVEITAFDRKNKVLSITYNDKVATDKTGRSAYTRMTQGAEPLIVGEANGKLLGLAVRHGNTALPVLLDDRLQRVALTDDERTAALVPFADHIGIDQAPVIGAPKKTMSAWKGLQIFFGTLLLLIVGIFGFWLWYVTTSPTQFQSPGMDINNMMPAPLNRWGCDQLKTRFGQDRAPYGCTAGDYMSWK</sequence>
<evidence type="ECO:0000256" key="1">
    <source>
        <dbReference type="SAM" id="Phobius"/>
    </source>
</evidence>
<evidence type="ECO:0000313" key="2">
    <source>
        <dbReference type="EMBL" id="SCX32446.1"/>
    </source>
</evidence>
<protein>
    <recommendedName>
        <fullName evidence="4">Transmembrane protein</fullName>
    </recommendedName>
</protein>
<accession>A0A1R3U0Z9</accession>
<feature type="transmembrane region" description="Helical" evidence="1">
    <location>
        <begin position="289"/>
        <end position="310"/>
    </location>
</feature>
<dbReference type="AlphaFoldDB" id="A0A1R3U0Z9"/>
<dbReference type="Proteomes" id="UP000187891">
    <property type="component" value="Unassembled WGS sequence"/>
</dbReference>
<keyword evidence="1" id="KW-1133">Transmembrane helix</keyword>
<evidence type="ECO:0000313" key="3">
    <source>
        <dbReference type="Proteomes" id="UP000187891"/>
    </source>
</evidence>
<reference evidence="3" key="1">
    <citation type="submission" date="2016-10" db="EMBL/GenBank/DDBJ databases">
        <authorList>
            <person name="Wibberg D."/>
        </authorList>
    </citation>
    <scope>NUCLEOTIDE SEQUENCE [LARGE SCALE GENOMIC DNA]</scope>
</reference>
<name>A0A1R3U0Z9_9HYPH</name>
<feature type="transmembrane region" description="Helical" evidence="1">
    <location>
        <begin position="136"/>
        <end position="161"/>
    </location>
</feature>
<keyword evidence="1" id="KW-0812">Transmembrane</keyword>
<feature type="transmembrane region" description="Helical" evidence="1">
    <location>
        <begin position="24"/>
        <end position="42"/>
    </location>
</feature>
<proteinExistence type="predicted"/>
<organism evidence="2 3">
    <name type="scientific">Agrobacterium rosae</name>
    <dbReference type="NCBI Taxonomy" id="1972867"/>
    <lineage>
        <taxon>Bacteria</taxon>
        <taxon>Pseudomonadati</taxon>
        <taxon>Pseudomonadota</taxon>
        <taxon>Alphaproteobacteria</taxon>
        <taxon>Hyphomicrobiales</taxon>
        <taxon>Rhizobiaceae</taxon>
        <taxon>Rhizobium/Agrobacterium group</taxon>
        <taxon>Agrobacterium</taxon>
    </lineage>
</organism>